<evidence type="ECO:0000313" key="1">
    <source>
        <dbReference type="EMBL" id="GMA86026.1"/>
    </source>
</evidence>
<dbReference type="SUPFAM" id="SSF102405">
    <property type="entry name" value="MCP/YpsA-like"/>
    <property type="match status" value="1"/>
</dbReference>
<reference evidence="2" key="1">
    <citation type="journal article" date="2019" name="Int. J. Syst. Evol. Microbiol.">
        <title>The Global Catalogue of Microorganisms (GCM) 10K type strain sequencing project: providing services to taxonomists for standard genome sequencing and annotation.</title>
        <authorList>
            <consortium name="The Broad Institute Genomics Platform"/>
            <consortium name="The Broad Institute Genome Sequencing Center for Infectious Disease"/>
            <person name="Wu L."/>
            <person name="Ma J."/>
        </authorList>
    </citation>
    <scope>NUCLEOTIDE SEQUENCE [LARGE SCALE GENOMIC DNA]</scope>
    <source>
        <strain evidence="2">NBRC 108730</strain>
    </source>
</reference>
<gene>
    <name evidence="1" type="ORF">GCM10025868_12760</name>
</gene>
<evidence type="ECO:0000313" key="2">
    <source>
        <dbReference type="Proteomes" id="UP001157017"/>
    </source>
</evidence>
<sequence>MWTSRSLGMHAKPVVVLDPWDDLAGLRSLVAGLAEQGFVRPGVGDHLVWTTDVDAALDAVERGLHLGGAVGAP</sequence>
<accession>A0ABQ6JEL0</accession>
<dbReference type="EMBL" id="BSUZ01000001">
    <property type="protein sequence ID" value="GMA86026.1"/>
    <property type="molecule type" value="Genomic_DNA"/>
</dbReference>
<name>A0ABQ6JEL0_9ACTN</name>
<organism evidence="1 2">
    <name type="scientific">Angustibacter aerolatus</name>
    <dbReference type="NCBI Taxonomy" id="1162965"/>
    <lineage>
        <taxon>Bacteria</taxon>
        <taxon>Bacillati</taxon>
        <taxon>Actinomycetota</taxon>
        <taxon>Actinomycetes</taxon>
        <taxon>Kineosporiales</taxon>
        <taxon>Kineosporiaceae</taxon>
    </lineage>
</organism>
<dbReference type="Gene3D" id="3.40.50.450">
    <property type="match status" value="1"/>
</dbReference>
<protein>
    <submittedName>
        <fullName evidence="1">Uncharacterized protein</fullName>
    </submittedName>
</protein>
<proteinExistence type="predicted"/>
<comment type="caution">
    <text evidence="1">The sequence shown here is derived from an EMBL/GenBank/DDBJ whole genome shotgun (WGS) entry which is preliminary data.</text>
</comment>
<dbReference type="Proteomes" id="UP001157017">
    <property type="component" value="Unassembled WGS sequence"/>
</dbReference>
<keyword evidence="2" id="KW-1185">Reference proteome</keyword>